<organism evidence="2 3">
    <name type="scientific">Tsukamurella paurometabola</name>
    <name type="common">Corynebacterium paurometabolum</name>
    <dbReference type="NCBI Taxonomy" id="2061"/>
    <lineage>
        <taxon>Bacteria</taxon>
        <taxon>Bacillati</taxon>
        <taxon>Actinomycetota</taxon>
        <taxon>Actinomycetes</taxon>
        <taxon>Mycobacteriales</taxon>
        <taxon>Tsukamurellaceae</taxon>
        <taxon>Tsukamurella</taxon>
    </lineage>
</organism>
<name>A0A3P8K6K9_TSUPA</name>
<sequence>MNEAEADYRSSPKAKSRAFKEPRVLIPALAGGLLVLIAAMGLINNSAVPPGRDPAGPAARLAVAKARRERAGSVAFGVLGGALLLAGLGVPLGGLATSEQVSIVVVGAAVAWFARRSAKRLDWPVAGYQLAEADYQHAVHERLTQAESAHRARYADLASIGAEIPPFDPTSVCVSEPHLTTEEAVALAKNQAVTGGFSAPEGSALAAVADESGGPSIANARLHKVCKDFRWVTYTNNQVTGEPVPSYWLDVVRIEPLGEGDARIVIAAAHASVGEEELTKKLAALLKAWKVRAAMPPIVQRDHSSGLLHVTVTNNSAAASQDDEDGAVVWK</sequence>
<feature type="transmembrane region" description="Helical" evidence="1">
    <location>
        <begin position="24"/>
        <end position="43"/>
    </location>
</feature>
<feature type="transmembrane region" description="Helical" evidence="1">
    <location>
        <begin position="71"/>
        <end position="90"/>
    </location>
</feature>
<dbReference type="AlphaFoldDB" id="A0A3P8K6K9"/>
<evidence type="ECO:0000256" key="1">
    <source>
        <dbReference type="SAM" id="Phobius"/>
    </source>
</evidence>
<keyword evidence="1" id="KW-1133">Transmembrane helix</keyword>
<gene>
    <name evidence="2" type="ORF">NCTC10741_03572</name>
</gene>
<keyword evidence="1" id="KW-0472">Membrane</keyword>
<dbReference type="EMBL" id="LR131273">
    <property type="protein sequence ID" value="VDR40414.1"/>
    <property type="molecule type" value="Genomic_DNA"/>
</dbReference>
<evidence type="ECO:0000313" key="2">
    <source>
        <dbReference type="EMBL" id="VDR40414.1"/>
    </source>
</evidence>
<proteinExistence type="predicted"/>
<dbReference type="OrthoDB" id="10013660at2"/>
<dbReference type="Proteomes" id="UP000271626">
    <property type="component" value="Chromosome"/>
</dbReference>
<accession>A0A3P8K6K9</accession>
<protein>
    <submittedName>
        <fullName evidence="2">Uncharacterized protein</fullName>
    </submittedName>
</protein>
<dbReference type="RefSeq" id="WP_126197399.1">
    <property type="nucleotide sequence ID" value="NZ_CP085954.1"/>
</dbReference>
<reference evidence="2 3" key="1">
    <citation type="submission" date="2018-12" db="EMBL/GenBank/DDBJ databases">
        <authorList>
            <consortium name="Pathogen Informatics"/>
        </authorList>
    </citation>
    <scope>NUCLEOTIDE SEQUENCE [LARGE SCALE GENOMIC DNA]</scope>
    <source>
        <strain evidence="2 3">NCTC10741</strain>
    </source>
</reference>
<keyword evidence="1" id="KW-0812">Transmembrane</keyword>
<evidence type="ECO:0000313" key="3">
    <source>
        <dbReference type="Proteomes" id="UP000271626"/>
    </source>
</evidence>